<protein>
    <recommendedName>
        <fullName evidence="6">Exodeoxyribonuclease 7 small subunit</fullName>
        <ecNumber evidence="6">3.1.11.6</ecNumber>
    </recommendedName>
    <alternativeName>
        <fullName evidence="6">Exodeoxyribonuclease VII small subunit</fullName>
        <shortName evidence="6">Exonuclease VII small subunit</shortName>
    </alternativeName>
</protein>
<dbReference type="GO" id="GO:0005829">
    <property type="term" value="C:cytosol"/>
    <property type="evidence" value="ECO:0007669"/>
    <property type="project" value="TreeGrafter"/>
</dbReference>
<dbReference type="Gene3D" id="1.10.287.1040">
    <property type="entry name" value="Exonuclease VII, small subunit"/>
    <property type="match status" value="1"/>
</dbReference>
<accession>A0A9J7AZ70</accession>
<dbReference type="InterPro" id="IPR037004">
    <property type="entry name" value="Exonuc_VII_ssu_sf"/>
</dbReference>
<evidence type="ECO:0000313" key="8">
    <source>
        <dbReference type="Proteomes" id="UP001060336"/>
    </source>
</evidence>
<keyword evidence="2 6" id="KW-0963">Cytoplasm</keyword>
<dbReference type="GO" id="GO:0009318">
    <property type="term" value="C:exodeoxyribonuclease VII complex"/>
    <property type="evidence" value="ECO:0007669"/>
    <property type="project" value="UniProtKB-UniRule"/>
</dbReference>
<comment type="subcellular location">
    <subcellularLocation>
        <location evidence="6">Cytoplasm</location>
    </subcellularLocation>
</comment>
<evidence type="ECO:0000256" key="5">
    <source>
        <dbReference type="ARBA" id="ARBA00022839"/>
    </source>
</evidence>
<sequence length="82" mass="8819">MSENISAEIGALSFEEALAQLEEIVGKLESGNGTLDDAINAYARGAELKAHCQKKLDEARMKVEKIRRPDGEGAVSAEPFEA</sequence>
<comment type="catalytic activity">
    <reaction evidence="6">
        <text>Exonucleolytic cleavage in either 5'- to 3'- or 3'- to 5'-direction to yield nucleoside 5'-phosphates.</text>
        <dbReference type="EC" id="3.1.11.6"/>
    </reaction>
</comment>
<dbReference type="SUPFAM" id="SSF116842">
    <property type="entry name" value="XseB-like"/>
    <property type="match status" value="1"/>
</dbReference>
<dbReference type="Pfam" id="PF02609">
    <property type="entry name" value="Exonuc_VII_S"/>
    <property type="match status" value="1"/>
</dbReference>
<dbReference type="PANTHER" id="PTHR34137">
    <property type="entry name" value="EXODEOXYRIBONUCLEASE 7 SMALL SUBUNIT"/>
    <property type="match status" value="1"/>
</dbReference>
<dbReference type="EMBL" id="CP102480">
    <property type="protein sequence ID" value="UUX50741.1"/>
    <property type="molecule type" value="Genomic_DNA"/>
</dbReference>
<organism evidence="7 8">
    <name type="scientific">Nisaea acidiphila</name>
    <dbReference type="NCBI Taxonomy" id="1862145"/>
    <lineage>
        <taxon>Bacteria</taxon>
        <taxon>Pseudomonadati</taxon>
        <taxon>Pseudomonadota</taxon>
        <taxon>Alphaproteobacteria</taxon>
        <taxon>Rhodospirillales</taxon>
        <taxon>Thalassobaculaceae</taxon>
        <taxon>Nisaea</taxon>
    </lineage>
</organism>
<keyword evidence="4 6" id="KW-0378">Hydrolase</keyword>
<evidence type="ECO:0000256" key="3">
    <source>
        <dbReference type="ARBA" id="ARBA00022722"/>
    </source>
</evidence>
<dbReference type="GO" id="GO:0008855">
    <property type="term" value="F:exodeoxyribonuclease VII activity"/>
    <property type="evidence" value="ECO:0007669"/>
    <property type="project" value="UniProtKB-UniRule"/>
</dbReference>
<dbReference type="Proteomes" id="UP001060336">
    <property type="component" value="Chromosome"/>
</dbReference>
<dbReference type="EC" id="3.1.11.6" evidence="6"/>
<dbReference type="KEGG" id="naci:NUH88_03355"/>
<dbReference type="HAMAP" id="MF_00337">
    <property type="entry name" value="Exonuc_7_S"/>
    <property type="match status" value="1"/>
</dbReference>
<keyword evidence="3 6" id="KW-0540">Nuclease</keyword>
<gene>
    <name evidence="6" type="primary">xseB</name>
    <name evidence="7" type="ORF">NUH88_03355</name>
</gene>
<dbReference type="InterPro" id="IPR003761">
    <property type="entry name" value="Exonuc_VII_S"/>
</dbReference>
<evidence type="ECO:0000256" key="6">
    <source>
        <dbReference type="HAMAP-Rule" id="MF_00337"/>
    </source>
</evidence>
<dbReference type="GO" id="GO:0006308">
    <property type="term" value="P:DNA catabolic process"/>
    <property type="evidence" value="ECO:0007669"/>
    <property type="project" value="UniProtKB-UniRule"/>
</dbReference>
<evidence type="ECO:0000256" key="4">
    <source>
        <dbReference type="ARBA" id="ARBA00022801"/>
    </source>
</evidence>
<name>A0A9J7AZ70_9PROT</name>
<evidence type="ECO:0000313" key="7">
    <source>
        <dbReference type="EMBL" id="UUX50741.1"/>
    </source>
</evidence>
<evidence type="ECO:0000256" key="2">
    <source>
        <dbReference type="ARBA" id="ARBA00022490"/>
    </source>
</evidence>
<evidence type="ECO:0000256" key="1">
    <source>
        <dbReference type="ARBA" id="ARBA00009998"/>
    </source>
</evidence>
<dbReference type="AlphaFoldDB" id="A0A9J7AZ70"/>
<keyword evidence="8" id="KW-1185">Reference proteome</keyword>
<dbReference type="NCBIfam" id="TIGR01280">
    <property type="entry name" value="xseB"/>
    <property type="match status" value="1"/>
</dbReference>
<keyword evidence="5 6" id="KW-0269">Exonuclease</keyword>
<comment type="subunit">
    <text evidence="6">Heterooligomer composed of large and small subunits.</text>
</comment>
<comment type="similarity">
    <text evidence="1 6">Belongs to the XseB family.</text>
</comment>
<proteinExistence type="inferred from homology"/>
<dbReference type="PANTHER" id="PTHR34137:SF1">
    <property type="entry name" value="EXODEOXYRIBONUCLEASE 7 SMALL SUBUNIT"/>
    <property type="match status" value="1"/>
</dbReference>
<reference evidence="7" key="1">
    <citation type="submission" date="2022-08" db="EMBL/GenBank/DDBJ databases">
        <title>Nisaea acidiphila sp. nov., isolated from a marine algal debris and emended description of the genus Nisaea Urios et al. 2008.</title>
        <authorList>
            <person name="Kwon K."/>
        </authorList>
    </citation>
    <scope>NUCLEOTIDE SEQUENCE</scope>
    <source>
        <strain evidence="7">MEBiC11861</strain>
    </source>
</reference>
<comment type="function">
    <text evidence="6">Bidirectionally degrades single-stranded DNA into large acid-insoluble oligonucleotides, which are then degraded further into small acid-soluble oligonucleotides.</text>
</comment>
<dbReference type="NCBIfam" id="NF002139">
    <property type="entry name" value="PRK00977.1-3"/>
    <property type="match status" value="1"/>
</dbReference>